<dbReference type="PANTHER" id="PTHR43617">
    <property type="entry name" value="L-AMINO ACID N-ACETYLTRANSFERASE"/>
    <property type="match status" value="1"/>
</dbReference>
<protein>
    <recommendedName>
        <fullName evidence="1">N-acetyltransferase domain-containing protein</fullName>
    </recommendedName>
</protein>
<name>A0ABM9EW75_9BACI</name>
<keyword evidence="3" id="KW-1185">Reference proteome</keyword>
<evidence type="ECO:0000313" key="3">
    <source>
        <dbReference type="Proteomes" id="UP000838308"/>
    </source>
</evidence>
<dbReference type="SUPFAM" id="SSF55729">
    <property type="entry name" value="Acyl-CoA N-acyltransferases (Nat)"/>
    <property type="match status" value="1"/>
</dbReference>
<evidence type="ECO:0000313" key="2">
    <source>
        <dbReference type="EMBL" id="CAH2716940.1"/>
    </source>
</evidence>
<dbReference type="Gene3D" id="3.40.630.30">
    <property type="match status" value="1"/>
</dbReference>
<dbReference type="PROSITE" id="PS51186">
    <property type="entry name" value="GNAT"/>
    <property type="match status" value="1"/>
</dbReference>
<gene>
    <name evidence="2" type="ORF">BACCIP111895_04128</name>
</gene>
<dbReference type="Pfam" id="PF00583">
    <property type="entry name" value="Acetyltransf_1"/>
    <property type="match status" value="1"/>
</dbReference>
<sequence length="165" mass="18528">MKNLNTYKIRMGTVGDEPFLWEMLYQAIYIPEGEPRPSKDILTEPEIVNSLKGWGRKGDTALIAIGADNTPIGAVWVRLFDELNKTYGYYDRDTPLLGMALLPEYRGRGIGKALLMEMLRKTKEAGFGGISLSVDPNNPALYLYEKLGFKKIGVTGTSWDMLVKF</sequence>
<organism evidence="2 3">
    <name type="scientific">Neobacillus rhizosphaerae</name>
    <dbReference type="NCBI Taxonomy" id="2880965"/>
    <lineage>
        <taxon>Bacteria</taxon>
        <taxon>Bacillati</taxon>
        <taxon>Bacillota</taxon>
        <taxon>Bacilli</taxon>
        <taxon>Bacillales</taxon>
        <taxon>Bacillaceae</taxon>
        <taxon>Neobacillus</taxon>
    </lineage>
</organism>
<proteinExistence type="predicted"/>
<dbReference type="CDD" id="cd04301">
    <property type="entry name" value="NAT_SF"/>
    <property type="match status" value="1"/>
</dbReference>
<dbReference type="InterPro" id="IPR016181">
    <property type="entry name" value="Acyl_CoA_acyltransferase"/>
</dbReference>
<reference evidence="2" key="1">
    <citation type="submission" date="2022-04" db="EMBL/GenBank/DDBJ databases">
        <authorList>
            <person name="Criscuolo A."/>
        </authorList>
    </citation>
    <scope>NUCLEOTIDE SEQUENCE</scope>
    <source>
        <strain evidence="2">CIP111895</strain>
    </source>
</reference>
<dbReference type="Proteomes" id="UP000838308">
    <property type="component" value="Unassembled WGS sequence"/>
</dbReference>
<feature type="domain" description="N-acetyltransferase" evidence="1">
    <location>
        <begin position="7"/>
        <end position="165"/>
    </location>
</feature>
<accession>A0ABM9EW75</accession>
<comment type="caution">
    <text evidence="2">The sequence shown here is derived from an EMBL/GenBank/DDBJ whole genome shotgun (WGS) entry which is preliminary data.</text>
</comment>
<evidence type="ECO:0000259" key="1">
    <source>
        <dbReference type="PROSITE" id="PS51186"/>
    </source>
</evidence>
<dbReference type="InterPro" id="IPR050276">
    <property type="entry name" value="MshD_Acetyltransferase"/>
</dbReference>
<dbReference type="InterPro" id="IPR000182">
    <property type="entry name" value="GNAT_dom"/>
</dbReference>
<dbReference type="EMBL" id="CALBWS010000035">
    <property type="protein sequence ID" value="CAH2716940.1"/>
    <property type="molecule type" value="Genomic_DNA"/>
</dbReference>